<dbReference type="InterPro" id="IPR009262">
    <property type="entry name" value="SLC35_F1/F2/F6"/>
</dbReference>
<evidence type="ECO:0000256" key="5">
    <source>
        <dbReference type="ARBA" id="ARBA00022989"/>
    </source>
</evidence>
<evidence type="ECO:0000256" key="7">
    <source>
        <dbReference type="SAM" id="Phobius"/>
    </source>
</evidence>
<protein>
    <recommendedName>
        <fullName evidence="10">EamA domain-containing protein</fullName>
    </recommendedName>
</protein>
<proteinExistence type="inferred from homology"/>
<name>A0AAV5R9D2_PICKL</name>
<evidence type="ECO:0008006" key="10">
    <source>
        <dbReference type="Google" id="ProtNLM"/>
    </source>
</evidence>
<keyword evidence="3" id="KW-0813">Transport</keyword>
<reference evidence="8 9" key="1">
    <citation type="journal article" date="2023" name="Elife">
        <title>Identification of key yeast species and microbe-microbe interactions impacting larval growth of Drosophila in the wild.</title>
        <authorList>
            <person name="Mure A."/>
            <person name="Sugiura Y."/>
            <person name="Maeda R."/>
            <person name="Honda K."/>
            <person name="Sakurai N."/>
            <person name="Takahashi Y."/>
            <person name="Watada M."/>
            <person name="Katoh T."/>
            <person name="Gotoh A."/>
            <person name="Gotoh Y."/>
            <person name="Taniguchi I."/>
            <person name="Nakamura K."/>
            <person name="Hayashi T."/>
            <person name="Katayama T."/>
            <person name="Uemura T."/>
            <person name="Hattori Y."/>
        </authorList>
    </citation>
    <scope>NUCLEOTIDE SEQUENCE [LARGE SCALE GENOMIC DNA]</scope>
    <source>
        <strain evidence="8 9">PK-24</strain>
    </source>
</reference>
<evidence type="ECO:0000256" key="6">
    <source>
        <dbReference type="ARBA" id="ARBA00023136"/>
    </source>
</evidence>
<feature type="transmembrane region" description="Helical" evidence="7">
    <location>
        <begin position="203"/>
        <end position="219"/>
    </location>
</feature>
<feature type="transmembrane region" description="Helical" evidence="7">
    <location>
        <begin position="268"/>
        <end position="291"/>
    </location>
</feature>
<feature type="transmembrane region" description="Helical" evidence="7">
    <location>
        <begin position="52"/>
        <end position="72"/>
    </location>
</feature>
<keyword evidence="9" id="KW-1185">Reference proteome</keyword>
<evidence type="ECO:0000313" key="9">
    <source>
        <dbReference type="Proteomes" id="UP001378960"/>
    </source>
</evidence>
<dbReference type="InterPro" id="IPR037185">
    <property type="entry name" value="EmrE-like"/>
</dbReference>
<dbReference type="PANTHER" id="PTHR23051">
    <property type="entry name" value="SOLUTE CARRIER FAMILY 35, MEMBER F5"/>
    <property type="match status" value="1"/>
</dbReference>
<dbReference type="Proteomes" id="UP001378960">
    <property type="component" value="Unassembled WGS sequence"/>
</dbReference>
<dbReference type="PANTHER" id="PTHR23051:SF0">
    <property type="entry name" value="SOLUTE CARRIER FAMILY 35 MEMBER F5"/>
    <property type="match status" value="1"/>
</dbReference>
<keyword evidence="4 7" id="KW-0812">Transmembrane</keyword>
<evidence type="ECO:0000256" key="4">
    <source>
        <dbReference type="ARBA" id="ARBA00022692"/>
    </source>
</evidence>
<comment type="subcellular location">
    <subcellularLocation>
        <location evidence="1">Membrane</location>
        <topology evidence="1">Multi-pass membrane protein</topology>
    </subcellularLocation>
</comment>
<dbReference type="SUPFAM" id="SSF103481">
    <property type="entry name" value="Multidrug resistance efflux transporter EmrE"/>
    <property type="match status" value="1"/>
</dbReference>
<feature type="transmembrane region" description="Helical" evidence="7">
    <location>
        <begin position="334"/>
        <end position="352"/>
    </location>
</feature>
<feature type="transmembrane region" description="Helical" evidence="7">
    <location>
        <begin position="239"/>
        <end position="256"/>
    </location>
</feature>
<accession>A0AAV5R9D2</accession>
<comment type="similarity">
    <text evidence="2">Belongs to the SLC35F solute transporter family.</text>
</comment>
<dbReference type="Pfam" id="PF06027">
    <property type="entry name" value="SLC35F"/>
    <property type="match status" value="1"/>
</dbReference>
<dbReference type="EMBL" id="BTGB01000009">
    <property type="protein sequence ID" value="GMM47762.1"/>
    <property type="molecule type" value="Genomic_DNA"/>
</dbReference>
<feature type="transmembrane region" description="Helical" evidence="7">
    <location>
        <begin position="168"/>
        <end position="191"/>
    </location>
</feature>
<sequence>MAILEFPGSSEASKRSKEWSLGLFFLCCVVVLWVLSSFLLNDLFEKGIYSKPFFITWFNTASFVFYLIPYYFKTWKNKELKLPFIDTTINTDDNDYTINNNNNINNSLLNNNNNPYIHSYHEHNNDSEPNLLHSNKLHPLTFRETLQLSFSFCILWFSSNFFNNASLLFTSVSSQTILSSTSSFFTMIVGYIFSQESFDKTKIISLIGLFIGVLCVTLNDKPQTNDSYSFTDILTGDILALLGALCYGIYSILLKLKVKDDSRMDMKLFFGFVGVFNTFLLWPSLVIVHYLDIEHFELPSSGYVWYVILFNCIISFLADFLWARAMLLTSPLTVTVGLCLTIPLALICDIFFKFKLNSPIYFVGAFLVCFSFYWINKNEQIESEENQLF</sequence>
<gene>
    <name evidence="8" type="ORF">DAPK24_043600</name>
</gene>
<keyword evidence="5 7" id="KW-1133">Transmembrane helix</keyword>
<dbReference type="GO" id="GO:0022857">
    <property type="term" value="F:transmembrane transporter activity"/>
    <property type="evidence" value="ECO:0007669"/>
    <property type="project" value="InterPro"/>
</dbReference>
<evidence type="ECO:0000256" key="3">
    <source>
        <dbReference type="ARBA" id="ARBA00022448"/>
    </source>
</evidence>
<evidence type="ECO:0000313" key="8">
    <source>
        <dbReference type="EMBL" id="GMM47762.1"/>
    </source>
</evidence>
<keyword evidence="6 7" id="KW-0472">Membrane</keyword>
<feature type="transmembrane region" description="Helical" evidence="7">
    <location>
        <begin position="303"/>
        <end position="322"/>
    </location>
</feature>
<dbReference type="AlphaFoldDB" id="A0AAV5R9D2"/>
<evidence type="ECO:0000256" key="1">
    <source>
        <dbReference type="ARBA" id="ARBA00004141"/>
    </source>
</evidence>
<evidence type="ECO:0000256" key="2">
    <source>
        <dbReference type="ARBA" id="ARBA00007863"/>
    </source>
</evidence>
<feature type="transmembrane region" description="Helical" evidence="7">
    <location>
        <begin position="358"/>
        <end position="375"/>
    </location>
</feature>
<organism evidence="8 9">
    <name type="scientific">Pichia kluyveri</name>
    <name type="common">Yeast</name>
    <dbReference type="NCBI Taxonomy" id="36015"/>
    <lineage>
        <taxon>Eukaryota</taxon>
        <taxon>Fungi</taxon>
        <taxon>Dikarya</taxon>
        <taxon>Ascomycota</taxon>
        <taxon>Saccharomycotina</taxon>
        <taxon>Pichiomycetes</taxon>
        <taxon>Pichiales</taxon>
        <taxon>Pichiaceae</taxon>
        <taxon>Pichia</taxon>
    </lineage>
</organism>
<comment type="caution">
    <text evidence="8">The sequence shown here is derived from an EMBL/GenBank/DDBJ whole genome shotgun (WGS) entry which is preliminary data.</text>
</comment>
<dbReference type="GO" id="GO:0000329">
    <property type="term" value="C:fungal-type vacuole membrane"/>
    <property type="evidence" value="ECO:0007669"/>
    <property type="project" value="TreeGrafter"/>
</dbReference>
<feature type="transmembrane region" description="Helical" evidence="7">
    <location>
        <begin position="21"/>
        <end position="40"/>
    </location>
</feature>
<feature type="transmembrane region" description="Helical" evidence="7">
    <location>
        <begin position="145"/>
        <end position="162"/>
    </location>
</feature>